<dbReference type="STRING" id="1245745.A0A0A2V6P5"/>
<dbReference type="HOGENOM" id="CLU_1344147_0_0_1"/>
<comment type="caution">
    <text evidence="2">The sequence shown here is derived from an EMBL/GenBank/DDBJ whole genome shotgun (WGS) entry which is preliminary data.</text>
</comment>
<dbReference type="EMBL" id="ANFO01001209">
    <property type="protein sequence ID" value="KGQ03526.1"/>
    <property type="molecule type" value="Genomic_DNA"/>
</dbReference>
<evidence type="ECO:0000256" key="1">
    <source>
        <dbReference type="SAM" id="MobiDB-lite"/>
    </source>
</evidence>
<protein>
    <submittedName>
        <fullName evidence="2">Uncharacterized protein</fullName>
    </submittedName>
</protein>
<reference evidence="2 3" key="1">
    <citation type="submission" date="2012-10" db="EMBL/GenBank/DDBJ databases">
        <title>Genome sequencing and analysis of entomopathogenic fungi Beauveria bassiana D1-5.</title>
        <authorList>
            <person name="Li Q."/>
            <person name="Wang L."/>
            <person name="Zhang Z."/>
            <person name="Wang Q."/>
            <person name="Ren J."/>
            <person name="Wang M."/>
            <person name="Xu W."/>
            <person name="Wang J."/>
            <person name="Lu Y."/>
            <person name="Du Q."/>
            <person name="Sun Z."/>
        </authorList>
    </citation>
    <scope>NUCLEOTIDE SEQUENCE [LARGE SCALE GENOMIC DNA]</scope>
    <source>
        <strain evidence="2 3">D1-5</strain>
    </source>
</reference>
<dbReference type="PANTHER" id="PTHR33481:SF1">
    <property type="entry name" value="ENDONUCLEASE_EXONUCLEASE_PHOSPHATASE DOMAIN-CONTAINING PROTEIN-RELATED"/>
    <property type="match status" value="1"/>
</dbReference>
<name>A0A0A2V6P5_BEABA</name>
<evidence type="ECO:0000313" key="3">
    <source>
        <dbReference type="Proteomes" id="UP000030106"/>
    </source>
</evidence>
<dbReference type="AlphaFoldDB" id="A0A0A2V6P5"/>
<dbReference type="Proteomes" id="UP000030106">
    <property type="component" value="Unassembled WGS sequence"/>
</dbReference>
<feature type="region of interest" description="Disordered" evidence="1">
    <location>
        <begin position="149"/>
        <end position="209"/>
    </location>
</feature>
<sequence>MHFTRNARKADTTPIVIKGQSVEPKEHTKILGVIMDARLKFRQHIPEAASKAMEAAMELKRLRGLSARTARQLFAATVTPVVDYASNVWMHAYKDKLLGPINRVQRAGAQAIVGTFMTVATSVAEAEAHIVSALLYVLSIASAPGGGEVERHTAMADGDRHPGSPGALEGSSEDSGGQTNRRGMRRVDAGCCGEQFGEERHGGSWRSHS</sequence>
<dbReference type="PRINTS" id="PR01345">
    <property type="entry name" value="CERVTRCPTASE"/>
</dbReference>
<feature type="compositionally biased region" description="Basic and acidic residues" evidence="1">
    <location>
        <begin position="149"/>
        <end position="162"/>
    </location>
</feature>
<dbReference type="PANTHER" id="PTHR33481">
    <property type="entry name" value="REVERSE TRANSCRIPTASE"/>
    <property type="match status" value="1"/>
</dbReference>
<evidence type="ECO:0000313" key="2">
    <source>
        <dbReference type="EMBL" id="KGQ03526.1"/>
    </source>
</evidence>
<proteinExistence type="predicted"/>
<organism evidence="2 3">
    <name type="scientific">Beauveria bassiana D1-5</name>
    <dbReference type="NCBI Taxonomy" id="1245745"/>
    <lineage>
        <taxon>Eukaryota</taxon>
        <taxon>Fungi</taxon>
        <taxon>Dikarya</taxon>
        <taxon>Ascomycota</taxon>
        <taxon>Pezizomycotina</taxon>
        <taxon>Sordariomycetes</taxon>
        <taxon>Hypocreomycetidae</taxon>
        <taxon>Hypocreales</taxon>
        <taxon>Cordycipitaceae</taxon>
        <taxon>Beauveria</taxon>
    </lineage>
</organism>
<accession>A0A0A2V6P5</accession>
<gene>
    <name evidence="2" type="ORF">BBAD15_g11248</name>
</gene>